<dbReference type="InterPro" id="IPR036291">
    <property type="entry name" value="NAD(P)-bd_dom_sf"/>
</dbReference>
<keyword evidence="2" id="KW-0521">NADP</keyword>
<dbReference type="Gene3D" id="3.40.50.720">
    <property type="entry name" value="NAD(P)-binding Rossmann-like Domain"/>
    <property type="match status" value="1"/>
</dbReference>
<dbReference type="PANTHER" id="PTHR42748">
    <property type="entry name" value="NITROGEN METABOLITE REPRESSION PROTEIN NMRA FAMILY MEMBER"/>
    <property type="match status" value="1"/>
</dbReference>
<feature type="non-terminal residue" evidence="5">
    <location>
        <position position="1"/>
    </location>
</feature>
<evidence type="ECO:0000313" key="6">
    <source>
        <dbReference type="Proteomes" id="UP001166052"/>
    </source>
</evidence>
<dbReference type="Proteomes" id="UP001166052">
    <property type="component" value="Unassembled WGS sequence"/>
</dbReference>
<feature type="non-terminal residue" evidence="5">
    <location>
        <position position="304"/>
    </location>
</feature>
<proteinExistence type="inferred from homology"/>
<evidence type="ECO:0000313" key="5">
    <source>
        <dbReference type="EMBL" id="MBN3289534.1"/>
    </source>
</evidence>
<keyword evidence="6" id="KW-1185">Reference proteome</keyword>
<evidence type="ECO:0000256" key="2">
    <source>
        <dbReference type="ARBA" id="ARBA00022857"/>
    </source>
</evidence>
<evidence type="ECO:0000256" key="1">
    <source>
        <dbReference type="ARBA" id="ARBA00006328"/>
    </source>
</evidence>
<comment type="caution">
    <text evidence="5">The sequence shown here is derived from an EMBL/GenBank/DDBJ whole genome shotgun (WGS) entry which is preliminary data.</text>
</comment>
<dbReference type="EMBL" id="JAAWVN010003621">
    <property type="protein sequence ID" value="MBN3289534.1"/>
    <property type="molecule type" value="Genomic_DNA"/>
</dbReference>
<organism evidence="5 6">
    <name type="scientific">Polypterus senegalus</name>
    <name type="common">Senegal bichir</name>
    <dbReference type="NCBI Taxonomy" id="55291"/>
    <lineage>
        <taxon>Eukaryota</taxon>
        <taxon>Metazoa</taxon>
        <taxon>Chordata</taxon>
        <taxon>Craniata</taxon>
        <taxon>Vertebrata</taxon>
        <taxon>Euteleostomi</taxon>
        <taxon>Actinopterygii</taxon>
        <taxon>Polypteriformes</taxon>
        <taxon>Polypteridae</taxon>
        <taxon>Polypterus</taxon>
    </lineage>
</organism>
<reference evidence="5" key="1">
    <citation type="journal article" date="2021" name="Cell">
        <title>Tracing the genetic footprints of vertebrate landing in non-teleost ray-finned fishes.</title>
        <authorList>
            <person name="Bi X."/>
            <person name="Wang K."/>
            <person name="Yang L."/>
            <person name="Pan H."/>
            <person name="Jiang H."/>
            <person name="Wei Q."/>
            <person name="Fang M."/>
            <person name="Yu H."/>
            <person name="Zhu C."/>
            <person name="Cai Y."/>
            <person name="He Y."/>
            <person name="Gan X."/>
            <person name="Zeng H."/>
            <person name="Yu D."/>
            <person name="Zhu Y."/>
            <person name="Jiang H."/>
            <person name="Qiu Q."/>
            <person name="Yang H."/>
            <person name="Zhang Y.E."/>
            <person name="Wang W."/>
            <person name="Zhu M."/>
            <person name="He S."/>
            <person name="Zhang G."/>
        </authorList>
    </citation>
    <scope>NUCLEOTIDE SEQUENCE</scope>
    <source>
        <strain evidence="5">Bchr_001</strain>
    </source>
</reference>
<accession>A0ABS2YTN1</accession>
<evidence type="ECO:0000259" key="4">
    <source>
        <dbReference type="Pfam" id="PF05368"/>
    </source>
</evidence>
<dbReference type="PANTHER" id="PTHR42748:SF7">
    <property type="entry name" value="NMRA LIKE REDOX SENSOR 1-RELATED"/>
    <property type="match status" value="1"/>
</dbReference>
<gene>
    <name evidence="5" type="primary">Nmral1_0</name>
    <name evidence="5" type="ORF">GTO92_0012618</name>
</gene>
<dbReference type="InterPro" id="IPR051164">
    <property type="entry name" value="NmrA-like_oxidored"/>
</dbReference>
<dbReference type="Gene3D" id="3.90.25.10">
    <property type="entry name" value="UDP-galactose 4-epimerase, domain 1"/>
    <property type="match status" value="1"/>
</dbReference>
<comment type="similarity">
    <text evidence="1">Belongs to the NmrA-type oxidoreductase family.</text>
</comment>
<name>A0ABS2YTN1_POLSE</name>
<dbReference type="InterPro" id="IPR008030">
    <property type="entry name" value="NmrA-like"/>
</dbReference>
<sequence>MEIVTVFGADGPEGHSVALRLLQMGTFKVRPLVTDPNSYLAQKLQAMGTEIVTVDLDSPSSIQEALKGASRCYAGTITDFTARDPLQKEIQYGYRIANACKENNIKHVVFHGSHHVHRRFGLPARHLDAKACINDYMNELGLPKTEIITPYYYENLLTAIQPTGSNCYKIAIPMGETSMDSMSVKQVGSIVASLFQNSQTWIGKSCPVSAERLTIEEYACILTQFLYPKQFKDARISVKTFVDSSTIPGSQDLGNMFQFWKKGSQKMNIAMTATLCPEIKTFNQWVSENKESIISSLETKSTMW</sequence>
<evidence type="ECO:0000256" key="3">
    <source>
        <dbReference type="ARBA" id="ARBA00040296"/>
    </source>
</evidence>
<protein>
    <recommendedName>
        <fullName evidence="3">NmrA-like family domain-containing protein 1</fullName>
    </recommendedName>
</protein>
<dbReference type="SUPFAM" id="SSF51735">
    <property type="entry name" value="NAD(P)-binding Rossmann-fold domains"/>
    <property type="match status" value="1"/>
</dbReference>
<feature type="domain" description="NmrA-like" evidence="4">
    <location>
        <begin position="3"/>
        <end position="262"/>
    </location>
</feature>
<dbReference type="Pfam" id="PF05368">
    <property type="entry name" value="NmrA"/>
    <property type="match status" value="1"/>
</dbReference>